<evidence type="ECO:0000259" key="1">
    <source>
        <dbReference type="PROSITE" id="PS51186"/>
    </source>
</evidence>
<dbReference type="Proteomes" id="UP000596857">
    <property type="component" value="Unassembled WGS sequence"/>
</dbReference>
<dbReference type="SUPFAM" id="SSF55729">
    <property type="entry name" value="Acyl-CoA N-acyltransferases (Nat)"/>
    <property type="match status" value="1"/>
</dbReference>
<comment type="caution">
    <text evidence="2">The sequence shown here is derived from an EMBL/GenBank/DDBJ whole genome shotgun (WGS) entry which is preliminary data.</text>
</comment>
<evidence type="ECO:0000313" key="2">
    <source>
        <dbReference type="EMBL" id="NOU79549.1"/>
    </source>
</evidence>
<dbReference type="PROSITE" id="PS51186">
    <property type="entry name" value="GNAT"/>
    <property type="match status" value="1"/>
</dbReference>
<reference evidence="2 3" key="1">
    <citation type="submission" date="2019-10" db="EMBL/GenBank/DDBJ databases">
        <title>Description of Paenibacillus terricola sp. nov.</title>
        <authorList>
            <person name="Carlier A."/>
            <person name="Qi S."/>
        </authorList>
    </citation>
    <scope>NUCLEOTIDE SEQUENCE [LARGE SCALE GENOMIC DNA]</scope>
    <source>
        <strain evidence="2 3">LMG 31459</strain>
    </source>
</reference>
<evidence type="ECO:0000313" key="3">
    <source>
        <dbReference type="Proteomes" id="UP000596857"/>
    </source>
</evidence>
<name>A0ABX1YIM2_9BACL</name>
<keyword evidence="3" id="KW-1185">Reference proteome</keyword>
<dbReference type="InterPro" id="IPR000182">
    <property type="entry name" value="GNAT_dom"/>
</dbReference>
<protein>
    <submittedName>
        <fullName evidence="2">GNAT family N-acetyltransferase</fullName>
    </submittedName>
</protein>
<proteinExistence type="predicted"/>
<dbReference type="EMBL" id="WHOB01000029">
    <property type="protein sequence ID" value="NOU79549.1"/>
    <property type="molecule type" value="Genomic_DNA"/>
</dbReference>
<accession>A0ABX1YIM2</accession>
<feature type="domain" description="N-acetyltransferase" evidence="1">
    <location>
        <begin position="1"/>
        <end position="82"/>
    </location>
</feature>
<sequence length="84" mass="9545">MLMDKDDNYWIPALMIDHKHQGKGYGKAAMETLIQFMSNSSCTRIMIGHRPDNLIAGRMYEALGFLKASEEVIDGEIVRLLQIC</sequence>
<organism evidence="2 3">
    <name type="scientific">Paenibacillus phytohabitans</name>
    <dbReference type="NCBI Taxonomy" id="2654978"/>
    <lineage>
        <taxon>Bacteria</taxon>
        <taxon>Bacillati</taxon>
        <taxon>Bacillota</taxon>
        <taxon>Bacilli</taxon>
        <taxon>Bacillales</taxon>
        <taxon>Paenibacillaceae</taxon>
        <taxon>Paenibacillus</taxon>
    </lineage>
</organism>
<dbReference type="CDD" id="cd04301">
    <property type="entry name" value="NAT_SF"/>
    <property type="match status" value="1"/>
</dbReference>
<dbReference type="Gene3D" id="3.40.630.30">
    <property type="match status" value="1"/>
</dbReference>
<dbReference type="Pfam" id="PF00583">
    <property type="entry name" value="Acetyltransf_1"/>
    <property type="match status" value="1"/>
</dbReference>
<dbReference type="InterPro" id="IPR016181">
    <property type="entry name" value="Acyl_CoA_acyltransferase"/>
</dbReference>
<gene>
    <name evidence="2" type="ORF">GC101_11750</name>
</gene>